<protein>
    <submittedName>
        <fullName evidence="1">Uncharacterized protein</fullName>
    </submittedName>
</protein>
<dbReference type="EMBL" id="JBJKFK010000335">
    <property type="protein sequence ID" value="KAL3317754.1"/>
    <property type="molecule type" value="Genomic_DNA"/>
</dbReference>
<evidence type="ECO:0000313" key="2">
    <source>
        <dbReference type="Proteomes" id="UP001626550"/>
    </source>
</evidence>
<keyword evidence="2" id="KW-1185">Reference proteome</keyword>
<proteinExistence type="predicted"/>
<comment type="caution">
    <text evidence="1">The sequence shown here is derived from an EMBL/GenBank/DDBJ whole genome shotgun (WGS) entry which is preliminary data.</text>
</comment>
<dbReference type="Proteomes" id="UP001626550">
    <property type="component" value="Unassembled WGS sequence"/>
</dbReference>
<dbReference type="AlphaFoldDB" id="A0ABD2QDY5"/>
<organism evidence="1 2">
    <name type="scientific">Cichlidogyrus casuarinus</name>
    <dbReference type="NCBI Taxonomy" id="1844966"/>
    <lineage>
        <taxon>Eukaryota</taxon>
        <taxon>Metazoa</taxon>
        <taxon>Spiralia</taxon>
        <taxon>Lophotrochozoa</taxon>
        <taxon>Platyhelminthes</taxon>
        <taxon>Monogenea</taxon>
        <taxon>Monopisthocotylea</taxon>
        <taxon>Dactylogyridea</taxon>
        <taxon>Ancyrocephalidae</taxon>
        <taxon>Cichlidogyrus</taxon>
    </lineage>
</organism>
<reference evidence="1 2" key="1">
    <citation type="submission" date="2024-11" db="EMBL/GenBank/DDBJ databases">
        <title>Adaptive evolution of stress response genes in parasites aligns with host niche diversity.</title>
        <authorList>
            <person name="Hahn C."/>
            <person name="Resl P."/>
        </authorList>
    </citation>
    <scope>NUCLEOTIDE SEQUENCE [LARGE SCALE GENOMIC DNA]</scope>
    <source>
        <strain evidence="1">EGGRZ-B1_66</strain>
        <tissue evidence="1">Body</tissue>
    </source>
</reference>
<sequence length="179" mass="21594">MGNFLIKFMDVLESNADYQEAICHQYKSLWEIISLQFRVDRFVVQRRDLKLFHNLPLRAEPDFLTFTNFEFTDPAVSYARFKLLRNFTRHDFTESFELYSFKAGTYKAYGKEAWLHRLEAFYLERHDVVDGLMPLLELFKQFDIREELDLLLDLIIREEPESFPCKDQRVIAAKYFTYD</sequence>
<evidence type="ECO:0000313" key="1">
    <source>
        <dbReference type="EMBL" id="KAL3317754.1"/>
    </source>
</evidence>
<name>A0ABD2QDY5_9PLAT</name>
<accession>A0ABD2QDY5</accession>
<gene>
    <name evidence="1" type="ORF">Ciccas_003582</name>
</gene>